<dbReference type="AlphaFoldDB" id="A0ABD1RLA7"/>
<protein>
    <submittedName>
        <fullName evidence="1">Uncharacterized protein</fullName>
    </submittedName>
</protein>
<reference evidence="2" key="1">
    <citation type="submission" date="2024-07" db="EMBL/GenBank/DDBJ databases">
        <title>Two chromosome-level genome assemblies of Korean endemic species Abeliophyllum distichum and Forsythia ovata (Oleaceae).</title>
        <authorList>
            <person name="Jang H."/>
        </authorList>
    </citation>
    <scope>NUCLEOTIDE SEQUENCE [LARGE SCALE GENOMIC DNA]</scope>
</reference>
<dbReference type="EMBL" id="JBFOLJ010000012">
    <property type="protein sequence ID" value="KAL2487899.1"/>
    <property type="molecule type" value="Genomic_DNA"/>
</dbReference>
<evidence type="ECO:0000313" key="1">
    <source>
        <dbReference type="EMBL" id="KAL2487899.1"/>
    </source>
</evidence>
<organism evidence="1 2">
    <name type="scientific">Forsythia ovata</name>
    <dbReference type="NCBI Taxonomy" id="205694"/>
    <lineage>
        <taxon>Eukaryota</taxon>
        <taxon>Viridiplantae</taxon>
        <taxon>Streptophyta</taxon>
        <taxon>Embryophyta</taxon>
        <taxon>Tracheophyta</taxon>
        <taxon>Spermatophyta</taxon>
        <taxon>Magnoliopsida</taxon>
        <taxon>eudicotyledons</taxon>
        <taxon>Gunneridae</taxon>
        <taxon>Pentapetalae</taxon>
        <taxon>asterids</taxon>
        <taxon>lamiids</taxon>
        <taxon>Lamiales</taxon>
        <taxon>Oleaceae</taxon>
        <taxon>Forsythieae</taxon>
        <taxon>Forsythia</taxon>
    </lineage>
</organism>
<sequence length="104" mass="11942">MLASLRIKRSIIWRSGTPVMKIMIPRPKDVYWCHLGYFSASIIKEACLGPWEHLRACFRHLKRGLKYSLEFGNSSGGVGFQGLRWALGRGLRLPLEYCYAQGLR</sequence>
<name>A0ABD1RLA7_9LAMI</name>
<comment type="caution">
    <text evidence="1">The sequence shown here is derived from an EMBL/GenBank/DDBJ whole genome shotgun (WGS) entry which is preliminary data.</text>
</comment>
<proteinExistence type="predicted"/>
<evidence type="ECO:0000313" key="2">
    <source>
        <dbReference type="Proteomes" id="UP001604277"/>
    </source>
</evidence>
<keyword evidence="2" id="KW-1185">Reference proteome</keyword>
<accession>A0ABD1RLA7</accession>
<dbReference type="Proteomes" id="UP001604277">
    <property type="component" value="Unassembled WGS sequence"/>
</dbReference>
<gene>
    <name evidence="1" type="ORF">Fot_41191</name>
</gene>